<dbReference type="Proteomes" id="UP001642484">
    <property type="component" value="Unassembled WGS sequence"/>
</dbReference>
<accession>A0ABP0HR52</accession>
<comment type="caution">
    <text evidence="2">The sequence shown here is derived from an EMBL/GenBank/DDBJ whole genome shotgun (WGS) entry which is preliminary data.</text>
</comment>
<gene>
    <name evidence="2" type="ORF">CCMP2556_LOCUS2955</name>
</gene>
<proteinExistence type="predicted"/>
<evidence type="ECO:0000313" key="2">
    <source>
        <dbReference type="EMBL" id="CAK8992681.1"/>
    </source>
</evidence>
<feature type="region of interest" description="Disordered" evidence="1">
    <location>
        <begin position="1"/>
        <end position="26"/>
    </location>
</feature>
<protein>
    <submittedName>
        <fullName evidence="2">Uncharacterized protein</fullName>
    </submittedName>
</protein>
<sequence>MFHRLSPRNMSSHAENHMFTPASTRSSRNLPNAARFLQLLCYHNCRGEPALLGVHAPTDQFVYLDWVLFIVFGIQNVVRDSSQIRTWLSKDLWNSGFLT</sequence>
<organism evidence="2 3">
    <name type="scientific">Durusdinium trenchii</name>
    <dbReference type="NCBI Taxonomy" id="1381693"/>
    <lineage>
        <taxon>Eukaryota</taxon>
        <taxon>Sar</taxon>
        <taxon>Alveolata</taxon>
        <taxon>Dinophyceae</taxon>
        <taxon>Suessiales</taxon>
        <taxon>Symbiodiniaceae</taxon>
        <taxon>Durusdinium</taxon>
    </lineage>
</organism>
<name>A0ABP0HR52_9DINO</name>
<evidence type="ECO:0000256" key="1">
    <source>
        <dbReference type="SAM" id="MobiDB-lite"/>
    </source>
</evidence>
<evidence type="ECO:0000313" key="3">
    <source>
        <dbReference type="Proteomes" id="UP001642484"/>
    </source>
</evidence>
<dbReference type="EMBL" id="CAXAMN010001115">
    <property type="protein sequence ID" value="CAK8992681.1"/>
    <property type="molecule type" value="Genomic_DNA"/>
</dbReference>
<reference evidence="2 3" key="1">
    <citation type="submission" date="2024-02" db="EMBL/GenBank/DDBJ databases">
        <authorList>
            <person name="Chen Y."/>
            <person name="Shah S."/>
            <person name="Dougan E. K."/>
            <person name="Thang M."/>
            <person name="Chan C."/>
        </authorList>
    </citation>
    <scope>NUCLEOTIDE SEQUENCE [LARGE SCALE GENOMIC DNA]</scope>
</reference>
<keyword evidence="3" id="KW-1185">Reference proteome</keyword>